<protein>
    <submittedName>
        <fullName evidence="2">Uncharacterized protein</fullName>
    </submittedName>
</protein>
<evidence type="ECO:0000313" key="3">
    <source>
        <dbReference type="Proteomes" id="UP000011761"/>
    </source>
</evidence>
<dbReference type="HOGENOM" id="CLU_1796109_0_0_1"/>
<dbReference type="EMBL" id="KB445555">
    <property type="protein sequence ID" value="EMC96410.1"/>
    <property type="molecule type" value="Genomic_DNA"/>
</dbReference>
<name>M2NBZ7_BAUPA</name>
<keyword evidence="3" id="KW-1185">Reference proteome</keyword>
<dbReference type="Proteomes" id="UP000011761">
    <property type="component" value="Unassembled WGS sequence"/>
</dbReference>
<dbReference type="KEGG" id="bcom:BAUCODRAFT_473797"/>
<accession>M2NBZ7</accession>
<sequence length="144" mass="16376">MLTRRSTVRAARLESCTDTSRSPSRRRNNAAPSLRCLRGIRWRFRPRRGVSAGTALSPRRARKARRQLFRIDHALLLLVSIEAVSDNRDAQAPDTCSVDILHRIERQGASENGRYRGYTVPSDELWTWKGHGNIPICEPLPTSE</sequence>
<dbReference type="GeneID" id="19114700"/>
<evidence type="ECO:0000256" key="1">
    <source>
        <dbReference type="SAM" id="MobiDB-lite"/>
    </source>
</evidence>
<evidence type="ECO:0000313" key="2">
    <source>
        <dbReference type="EMBL" id="EMC96410.1"/>
    </source>
</evidence>
<gene>
    <name evidence="2" type="ORF">BAUCODRAFT_473797</name>
</gene>
<feature type="region of interest" description="Disordered" evidence="1">
    <location>
        <begin position="1"/>
        <end position="30"/>
    </location>
</feature>
<organism evidence="2 3">
    <name type="scientific">Baudoinia panamericana (strain UAMH 10762)</name>
    <name type="common">Angels' share fungus</name>
    <name type="synonym">Baudoinia compniacensis (strain UAMH 10762)</name>
    <dbReference type="NCBI Taxonomy" id="717646"/>
    <lineage>
        <taxon>Eukaryota</taxon>
        <taxon>Fungi</taxon>
        <taxon>Dikarya</taxon>
        <taxon>Ascomycota</taxon>
        <taxon>Pezizomycotina</taxon>
        <taxon>Dothideomycetes</taxon>
        <taxon>Dothideomycetidae</taxon>
        <taxon>Mycosphaerellales</taxon>
        <taxon>Teratosphaeriaceae</taxon>
        <taxon>Baudoinia</taxon>
    </lineage>
</organism>
<dbReference type="AlphaFoldDB" id="M2NBZ7"/>
<proteinExistence type="predicted"/>
<reference evidence="2 3" key="1">
    <citation type="journal article" date="2012" name="PLoS Pathog.">
        <title>Diverse lifestyles and strategies of plant pathogenesis encoded in the genomes of eighteen Dothideomycetes fungi.</title>
        <authorList>
            <person name="Ohm R.A."/>
            <person name="Feau N."/>
            <person name="Henrissat B."/>
            <person name="Schoch C.L."/>
            <person name="Horwitz B.A."/>
            <person name="Barry K.W."/>
            <person name="Condon B.J."/>
            <person name="Copeland A.C."/>
            <person name="Dhillon B."/>
            <person name="Glaser F."/>
            <person name="Hesse C.N."/>
            <person name="Kosti I."/>
            <person name="LaButti K."/>
            <person name="Lindquist E.A."/>
            <person name="Lucas S."/>
            <person name="Salamov A.A."/>
            <person name="Bradshaw R.E."/>
            <person name="Ciuffetti L."/>
            <person name="Hamelin R.C."/>
            <person name="Kema G.H.J."/>
            <person name="Lawrence C."/>
            <person name="Scott J.A."/>
            <person name="Spatafora J.W."/>
            <person name="Turgeon B.G."/>
            <person name="de Wit P.J.G.M."/>
            <person name="Zhong S."/>
            <person name="Goodwin S.B."/>
            <person name="Grigoriev I.V."/>
        </authorList>
    </citation>
    <scope>NUCLEOTIDE SEQUENCE [LARGE SCALE GENOMIC DNA]</scope>
    <source>
        <strain evidence="2 3">UAMH 10762</strain>
    </source>
</reference>
<dbReference type="RefSeq" id="XP_007676499.1">
    <property type="nucleotide sequence ID" value="XM_007678309.1"/>
</dbReference>